<gene>
    <name evidence="8" type="primary">LOC111434679</name>
</gene>
<evidence type="ECO:0000259" key="6">
    <source>
        <dbReference type="Pfam" id="PF26168"/>
    </source>
</evidence>
<proteinExistence type="inferred from homology"/>
<evidence type="ECO:0000256" key="1">
    <source>
        <dbReference type="ARBA" id="ARBA00004721"/>
    </source>
</evidence>
<protein>
    <recommendedName>
        <fullName evidence="5">Glycosyltransferase</fullName>
        <ecNumber evidence="5">2.4.1.-</ecNumber>
    </recommendedName>
</protein>
<dbReference type="GO" id="GO:0080044">
    <property type="term" value="F:quercetin 7-O-glucosyltransferase activity"/>
    <property type="evidence" value="ECO:0007669"/>
    <property type="project" value="TreeGrafter"/>
</dbReference>
<reference evidence="8" key="1">
    <citation type="submission" date="2025-08" db="UniProtKB">
        <authorList>
            <consortium name="RefSeq"/>
        </authorList>
    </citation>
    <scope>IDENTIFICATION</scope>
    <source>
        <tissue evidence="8">Young leaves</tissue>
    </source>
</reference>
<evidence type="ECO:0000256" key="2">
    <source>
        <dbReference type="ARBA" id="ARBA00009995"/>
    </source>
</evidence>
<comment type="pathway">
    <text evidence="1">Secondary metabolite biosynthesis; terpenoid biosynthesis.</text>
</comment>
<evidence type="ECO:0000256" key="5">
    <source>
        <dbReference type="RuleBase" id="RU362057"/>
    </source>
</evidence>
<accession>A0A6J1EQ82</accession>
<feature type="domain" description="Glycosyltransferase N-terminal" evidence="6">
    <location>
        <begin position="7"/>
        <end position="135"/>
    </location>
</feature>
<dbReference type="PROSITE" id="PS00375">
    <property type="entry name" value="UDPGT"/>
    <property type="match status" value="1"/>
</dbReference>
<dbReference type="Pfam" id="PF00201">
    <property type="entry name" value="UDPGT"/>
    <property type="match status" value="1"/>
</dbReference>
<organism evidence="7 8">
    <name type="scientific">Cucurbita moschata</name>
    <name type="common">Winter crookneck squash</name>
    <name type="synonym">Cucurbita pepo var. moschata</name>
    <dbReference type="NCBI Taxonomy" id="3662"/>
    <lineage>
        <taxon>Eukaryota</taxon>
        <taxon>Viridiplantae</taxon>
        <taxon>Streptophyta</taxon>
        <taxon>Embryophyta</taxon>
        <taxon>Tracheophyta</taxon>
        <taxon>Spermatophyta</taxon>
        <taxon>Magnoliopsida</taxon>
        <taxon>eudicotyledons</taxon>
        <taxon>Gunneridae</taxon>
        <taxon>Pentapetalae</taxon>
        <taxon>rosids</taxon>
        <taxon>fabids</taxon>
        <taxon>Cucurbitales</taxon>
        <taxon>Cucurbitaceae</taxon>
        <taxon>Cucurbiteae</taxon>
        <taxon>Cucurbita</taxon>
    </lineage>
</organism>
<comment type="similarity">
    <text evidence="2 4">Belongs to the UDP-glycosyltransferase family.</text>
</comment>
<keyword evidence="3 4" id="KW-0808">Transferase</keyword>
<dbReference type="AlphaFoldDB" id="A0A6J1EQ82"/>
<dbReference type="CDD" id="cd03784">
    <property type="entry name" value="GT1_Gtf-like"/>
    <property type="match status" value="1"/>
</dbReference>
<evidence type="ECO:0000313" key="8">
    <source>
        <dbReference type="RefSeq" id="XP_022927920.1"/>
    </source>
</evidence>
<dbReference type="SUPFAM" id="SSF53756">
    <property type="entry name" value="UDP-Glycosyltransferase/glycogen phosphorylase"/>
    <property type="match status" value="1"/>
</dbReference>
<dbReference type="FunFam" id="3.40.50.2000:FF:000027">
    <property type="entry name" value="Glycosyltransferase"/>
    <property type="match status" value="1"/>
</dbReference>
<dbReference type="GO" id="GO:0080043">
    <property type="term" value="F:quercetin 3-O-glucosyltransferase activity"/>
    <property type="evidence" value="ECO:0007669"/>
    <property type="project" value="TreeGrafter"/>
</dbReference>
<dbReference type="Proteomes" id="UP000504609">
    <property type="component" value="Unplaced"/>
</dbReference>
<dbReference type="RefSeq" id="XP_022927920.1">
    <property type="nucleotide sequence ID" value="XM_023072152.1"/>
</dbReference>
<name>A0A6J1EQ82_CUCMO</name>
<dbReference type="KEGG" id="cmos:111434679"/>
<dbReference type="GeneID" id="111434679"/>
<sequence length="493" mass="55754">MHKPHAVCIPFPAQSHINAMLSVAKLLHQKGFHITFVNTEYNHKRILKSRGSNSLDDLPSFRFRTIPDSMPVADDDDIDAPQDLPTLCIAVSNDFLAPFCSLLSQLNHDDDDFPVVSCIVSDGFMSFTIRAAAEFSIPVAHFWPFSACSLWGFSNLGELVKRGITPLKDESYLTNGYLESTIDWIRGMKNIRLKDLPSFARTTNPNDIFLNFVIQETERTAKASATILNTFDALEQEVLDVLSQILPPIYTIGPVHLFTDKAKEKKLEKIATNLWEENPNCLDWLDSNEPNSVVYVNFGSIAVMTNQNLIEFAWGLANSGKPFLWIIRPDLVIGVEDDYDYDYDYYSAILPIGFFEKTRGRGMIASWCAQKEVLKHPSVAGFLTHCGWNSIIESLCVGVPMILWPYFADQPTNCRYCCVEWGIGLEIDSDVKRDEVERCVNEVMEGEKGKDMKKKVMELKNLAEESCKFGGSSYCNLDELILQILSKDRMQSF</sequence>
<dbReference type="FunFam" id="3.40.50.2000:FF:000055">
    <property type="entry name" value="Glycosyltransferase"/>
    <property type="match status" value="1"/>
</dbReference>
<dbReference type="InterPro" id="IPR058980">
    <property type="entry name" value="Glyco_transf_N"/>
</dbReference>
<keyword evidence="4" id="KW-0328">Glycosyltransferase</keyword>
<dbReference type="InterPro" id="IPR002213">
    <property type="entry name" value="UDP_glucos_trans"/>
</dbReference>
<dbReference type="PANTHER" id="PTHR11926:SF1498">
    <property type="entry name" value="GLYCOSYLTRANSFERASE"/>
    <property type="match status" value="1"/>
</dbReference>
<dbReference type="PANTHER" id="PTHR11926">
    <property type="entry name" value="GLUCOSYL/GLUCURONOSYL TRANSFERASES"/>
    <property type="match status" value="1"/>
</dbReference>
<dbReference type="InterPro" id="IPR035595">
    <property type="entry name" value="UDP_glycos_trans_CS"/>
</dbReference>
<dbReference type="Gene3D" id="3.40.50.2000">
    <property type="entry name" value="Glycogen Phosphorylase B"/>
    <property type="match status" value="2"/>
</dbReference>
<evidence type="ECO:0000313" key="7">
    <source>
        <dbReference type="Proteomes" id="UP000504609"/>
    </source>
</evidence>
<evidence type="ECO:0000256" key="3">
    <source>
        <dbReference type="ARBA" id="ARBA00022679"/>
    </source>
</evidence>
<dbReference type="EC" id="2.4.1.-" evidence="5"/>
<keyword evidence="7" id="KW-1185">Reference proteome</keyword>
<dbReference type="Pfam" id="PF26168">
    <property type="entry name" value="Glyco_transf_N"/>
    <property type="match status" value="1"/>
</dbReference>
<evidence type="ECO:0000256" key="4">
    <source>
        <dbReference type="RuleBase" id="RU003718"/>
    </source>
</evidence>